<gene>
    <name evidence="1" type="ORF">EPUS_09454</name>
</gene>
<dbReference type="Proteomes" id="UP000019373">
    <property type="component" value="Unassembled WGS sequence"/>
</dbReference>
<dbReference type="EMBL" id="KE720679">
    <property type="protein sequence ID" value="ERF76978.1"/>
    <property type="molecule type" value="Genomic_DNA"/>
</dbReference>
<accession>U1GWV2</accession>
<sequence length="98" mass="11498">MVFLYHFEDRSNRVLQGGKSHYFRHLAPDPADPLPGQEYPQPLPVETEEEETWEVKDIVDVKRVGKAWKYEDLQEKMSAKLLREIGDRIFYNAGTIAY</sequence>
<reference evidence="2" key="1">
    <citation type="journal article" date="2014" name="BMC Genomics">
        <title>Genome characteristics reveal the impact of lichenization on lichen-forming fungus Endocarpon pusillum Hedwig (Verrucariales, Ascomycota).</title>
        <authorList>
            <person name="Wang Y.-Y."/>
            <person name="Liu B."/>
            <person name="Zhang X.-Y."/>
            <person name="Zhou Q.-M."/>
            <person name="Zhang T."/>
            <person name="Li H."/>
            <person name="Yu Y.-F."/>
            <person name="Zhang X.-L."/>
            <person name="Hao X.-Y."/>
            <person name="Wang M."/>
            <person name="Wang L."/>
            <person name="Wei J.-C."/>
        </authorList>
    </citation>
    <scope>NUCLEOTIDE SEQUENCE [LARGE SCALE GENOMIC DNA]</scope>
    <source>
        <strain evidence="2">Z07020 / HMAS-L-300199</strain>
    </source>
</reference>
<evidence type="ECO:0000313" key="2">
    <source>
        <dbReference type="Proteomes" id="UP000019373"/>
    </source>
</evidence>
<organism evidence="1 2">
    <name type="scientific">Endocarpon pusillum (strain Z07020 / HMAS-L-300199)</name>
    <name type="common">Lichen-forming fungus</name>
    <dbReference type="NCBI Taxonomy" id="1263415"/>
    <lineage>
        <taxon>Eukaryota</taxon>
        <taxon>Fungi</taxon>
        <taxon>Dikarya</taxon>
        <taxon>Ascomycota</taxon>
        <taxon>Pezizomycotina</taxon>
        <taxon>Eurotiomycetes</taxon>
        <taxon>Chaetothyriomycetidae</taxon>
        <taxon>Verrucariales</taxon>
        <taxon>Verrucariaceae</taxon>
        <taxon>Endocarpon</taxon>
    </lineage>
</organism>
<evidence type="ECO:0000313" key="1">
    <source>
        <dbReference type="EMBL" id="ERF76978.1"/>
    </source>
</evidence>
<protein>
    <submittedName>
        <fullName evidence="1">Uncharacterized protein</fullName>
    </submittedName>
</protein>
<dbReference type="HOGENOM" id="CLU_2333603_0_0_1"/>
<dbReference type="AlphaFoldDB" id="U1GWV2"/>
<keyword evidence="2" id="KW-1185">Reference proteome</keyword>
<name>U1GWV2_ENDPU</name>
<proteinExistence type="predicted"/>
<dbReference type="RefSeq" id="XP_007785689.1">
    <property type="nucleotide sequence ID" value="XM_007787499.1"/>
</dbReference>
<dbReference type="GeneID" id="19244258"/>